<sequence length="108" mass="11923">MKITKEQVDKFACEDGRAWFAENFPQGGEYSQIIQTLNANKHYEWARWGACQAYDLFLLGKTTAEFIKAETSTTDAMVEELNGMDLPTDNADVSSDSGDDEAQIGSSG</sequence>
<feature type="non-terminal residue" evidence="2">
    <location>
        <position position="108"/>
    </location>
</feature>
<organism evidence="2 3">
    <name type="scientific">Brenneria populi</name>
    <dbReference type="NCBI Taxonomy" id="1505588"/>
    <lineage>
        <taxon>Bacteria</taxon>
        <taxon>Pseudomonadati</taxon>
        <taxon>Pseudomonadota</taxon>
        <taxon>Gammaproteobacteria</taxon>
        <taxon>Enterobacterales</taxon>
        <taxon>Pectobacteriaceae</taxon>
        <taxon>Brenneria</taxon>
    </lineage>
</organism>
<keyword evidence="3" id="KW-1185">Reference proteome</keyword>
<dbReference type="EMBL" id="JAYWTM010000012">
    <property type="protein sequence ID" value="MEC5343693.1"/>
    <property type="molecule type" value="Genomic_DNA"/>
</dbReference>
<reference evidence="2 3" key="1">
    <citation type="journal article" date="2017" name="Int. J. Syst. Evol. Microbiol.">
        <title>Brenneria populi subsp. brevivirga subsp. nov. isolated from symptomatic bark of Populus x euramericana canker, and description of Brenneria populi subsp. populi subsp. nov.</title>
        <authorList>
            <person name="Zheng M.H."/>
            <person name="Piao C.G."/>
            <person name="Xue H."/>
            <person name="Guo M.W."/>
            <person name="Li Y."/>
        </authorList>
    </citation>
    <scope>NUCLEOTIDE SEQUENCE [LARGE SCALE GENOMIC DNA]</scope>
    <source>
        <strain evidence="2 3">D9-5</strain>
    </source>
</reference>
<protein>
    <submittedName>
        <fullName evidence="2">Uncharacterized protein</fullName>
    </submittedName>
</protein>
<comment type="caution">
    <text evidence="2">The sequence shown here is derived from an EMBL/GenBank/DDBJ whole genome shotgun (WGS) entry which is preliminary data.</text>
</comment>
<gene>
    <name evidence="2" type="ORF">VSX58_13920</name>
</gene>
<evidence type="ECO:0000313" key="3">
    <source>
        <dbReference type="Proteomes" id="UP001309705"/>
    </source>
</evidence>
<feature type="region of interest" description="Disordered" evidence="1">
    <location>
        <begin position="83"/>
        <end position="108"/>
    </location>
</feature>
<accession>A0ABU6JT25</accession>
<dbReference type="RefSeq" id="WP_327618622.1">
    <property type="nucleotide sequence ID" value="NZ_JAYWTM010000012.1"/>
</dbReference>
<proteinExistence type="predicted"/>
<evidence type="ECO:0000313" key="2">
    <source>
        <dbReference type="EMBL" id="MEC5343693.1"/>
    </source>
</evidence>
<name>A0ABU6JT25_9GAMM</name>
<evidence type="ECO:0000256" key="1">
    <source>
        <dbReference type="SAM" id="MobiDB-lite"/>
    </source>
</evidence>
<dbReference type="Proteomes" id="UP001309705">
    <property type="component" value="Unassembled WGS sequence"/>
</dbReference>